<evidence type="ECO:0000256" key="2">
    <source>
        <dbReference type="ARBA" id="ARBA00005528"/>
    </source>
</evidence>
<evidence type="ECO:0000313" key="15">
    <source>
        <dbReference type="EMBL" id="MFC4724762.1"/>
    </source>
</evidence>
<evidence type="ECO:0000256" key="12">
    <source>
        <dbReference type="PIRNR" id="PIRNR015601"/>
    </source>
</evidence>
<comment type="function">
    <text evidence="10 12">Specifically methylates the N3 position of the uracil ring of uridine 1498 (m3U1498) in 16S rRNA. Acts on the fully assembled 30S ribosomal subunit.</text>
</comment>
<comment type="similarity">
    <text evidence="2 12">Belongs to the RNA methyltransferase RsmE family.</text>
</comment>
<keyword evidence="8 12" id="KW-0808">Transferase</keyword>
<dbReference type="Proteomes" id="UP001596024">
    <property type="component" value="Unassembled WGS sequence"/>
</dbReference>
<dbReference type="Gene3D" id="2.40.240.20">
    <property type="entry name" value="Hypothetical PUA domain-like, domain 1"/>
    <property type="match status" value="1"/>
</dbReference>
<evidence type="ECO:0000256" key="8">
    <source>
        <dbReference type="ARBA" id="ARBA00022679"/>
    </source>
</evidence>
<dbReference type="Pfam" id="PF04452">
    <property type="entry name" value="Methyltrans_RNA"/>
    <property type="match status" value="1"/>
</dbReference>
<dbReference type="InterPro" id="IPR029028">
    <property type="entry name" value="Alpha/beta_knot_MTases"/>
</dbReference>
<evidence type="ECO:0000256" key="3">
    <source>
        <dbReference type="ARBA" id="ARBA00012328"/>
    </source>
</evidence>
<dbReference type="EC" id="2.1.1.193" evidence="3 12"/>
<dbReference type="InterPro" id="IPR029026">
    <property type="entry name" value="tRNA_m1G_MTases_N"/>
</dbReference>
<name>A0ABV9N8T4_9PROT</name>
<comment type="caution">
    <text evidence="15">The sequence shown here is derived from an EMBL/GenBank/DDBJ whole genome shotgun (WGS) entry which is preliminary data.</text>
</comment>
<dbReference type="InterPro" id="IPR046887">
    <property type="entry name" value="RsmE_PUA-like"/>
</dbReference>
<evidence type="ECO:0000256" key="4">
    <source>
        <dbReference type="ARBA" id="ARBA00013673"/>
    </source>
</evidence>
<keyword evidence="5 12" id="KW-0963">Cytoplasm</keyword>
<sequence length="255" mass="28010">MVTTPRLFVDAPLSESAELILPREQAHYLVNVMRREAGSPVRVFNGRDGEWQAKVADASRKGASLQVETRLREQIGVPPLRLCFAPVKKARTDFIVEKATELGVARIQPVITRRTQSERVRTDRLLALATEAAEQTERLCLPEMSEPVTLERLLADWPDGERLIFCDEAGDGEGAWGGPEGRARPMADMLGAETGPAGPWSILIGPEGGFDEAERAHLRSLPYVRAVTLGPRILRADTAAVAALTLWQAALGDWR</sequence>
<dbReference type="EMBL" id="JBHSGQ010000002">
    <property type="protein sequence ID" value="MFC4724762.1"/>
    <property type="molecule type" value="Genomic_DNA"/>
</dbReference>
<comment type="catalytic activity">
    <reaction evidence="11 12">
        <text>uridine(1498) in 16S rRNA + S-adenosyl-L-methionine = N(3)-methyluridine(1498) in 16S rRNA + S-adenosyl-L-homocysteine + H(+)</text>
        <dbReference type="Rhea" id="RHEA:42920"/>
        <dbReference type="Rhea" id="RHEA-COMP:10283"/>
        <dbReference type="Rhea" id="RHEA-COMP:10284"/>
        <dbReference type="ChEBI" id="CHEBI:15378"/>
        <dbReference type="ChEBI" id="CHEBI:57856"/>
        <dbReference type="ChEBI" id="CHEBI:59789"/>
        <dbReference type="ChEBI" id="CHEBI:65315"/>
        <dbReference type="ChEBI" id="CHEBI:74502"/>
        <dbReference type="EC" id="2.1.1.193"/>
    </reaction>
</comment>
<dbReference type="GO" id="GO:0032259">
    <property type="term" value="P:methylation"/>
    <property type="evidence" value="ECO:0007669"/>
    <property type="project" value="UniProtKB-KW"/>
</dbReference>
<organism evidence="15 16">
    <name type="scientific">Glycocaulis abyssi</name>
    <dbReference type="NCBI Taxonomy" id="1433403"/>
    <lineage>
        <taxon>Bacteria</taxon>
        <taxon>Pseudomonadati</taxon>
        <taxon>Pseudomonadota</taxon>
        <taxon>Alphaproteobacteria</taxon>
        <taxon>Maricaulales</taxon>
        <taxon>Maricaulaceae</taxon>
        <taxon>Glycocaulis</taxon>
    </lineage>
</organism>
<evidence type="ECO:0000313" key="16">
    <source>
        <dbReference type="Proteomes" id="UP001596024"/>
    </source>
</evidence>
<evidence type="ECO:0000259" key="13">
    <source>
        <dbReference type="Pfam" id="PF04452"/>
    </source>
</evidence>
<feature type="domain" description="Ribosomal RNA small subunit methyltransferase E methyltransferase" evidence="13">
    <location>
        <begin position="79"/>
        <end position="248"/>
    </location>
</feature>
<dbReference type="GO" id="GO:0008168">
    <property type="term" value="F:methyltransferase activity"/>
    <property type="evidence" value="ECO:0007669"/>
    <property type="project" value="UniProtKB-KW"/>
</dbReference>
<keyword evidence="9 12" id="KW-0949">S-adenosyl-L-methionine</keyword>
<keyword evidence="7 12" id="KW-0489">Methyltransferase</keyword>
<dbReference type="NCBIfam" id="NF008696">
    <property type="entry name" value="PRK11713.3-5"/>
    <property type="match status" value="1"/>
</dbReference>
<dbReference type="Gene3D" id="3.40.1280.10">
    <property type="match status" value="1"/>
</dbReference>
<evidence type="ECO:0000256" key="6">
    <source>
        <dbReference type="ARBA" id="ARBA00022552"/>
    </source>
</evidence>
<comment type="subcellular location">
    <subcellularLocation>
        <location evidence="1 12">Cytoplasm</location>
    </subcellularLocation>
</comment>
<accession>A0ABV9N8T4</accession>
<evidence type="ECO:0000259" key="14">
    <source>
        <dbReference type="Pfam" id="PF20260"/>
    </source>
</evidence>
<dbReference type="InterPro" id="IPR015947">
    <property type="entry name" value="PUA-like_sf"/>
</dbReference>
<dbReference type="InterPro" id="IPR046886">
    <property type="entry name" value="RsmE_MTase_dom"/>
</dbReference>
<evidence type="ECO:0000256" key="11">
    <source>
        <dbReference type="ARBA" id="ARBA00047944"/>
    </source>
</evidence>
<dbReference type="Pfam" id="PF20260">
    <property type="entry name" value="PUA_4"/>
    <property type="match status" value="1"/>
</dbReference>
<keyword evidence="6 12" id="KW-0698">rRNA processing</keyword>
<dbReference type="NCBIfam" id="TIGR00046">
    <property type="entry name" value="RsmE family RNA methyltransferase"/>
    <property type="match status" value="1"/>
</dbReference>
<protein>
    <recommendedName>
        <fullName evidence="4 12">Ribosomal RNA small subunit methyltransferase E</fullName>
        <ecNumber evidence="3 12">2.1.1.193</ecNumber>
    </recommendedName>
</protein>
<evidence type="ECO:0000256" key="7">
    <source>
        <dbReference type="ARBA" id="ARBA00022603"/>
    </source>
</evidence>
<keyword evidence="16" id="KW-1185">Reference proteome</keyword>
<dbReference type="InterPro" id="IPR006700">
    <property type="entry name" value="RsmE"/>
</dbReference>
<reference evidence="16" key="1">
    <citation type="journal article" date="2019" name="Int. J. Syst. Evol. Microbiol.">
        <title>The Global Catalogue of Microorganisms (GCM) 10K type strain sequencing project: providing services to taxonomists for standard genome sequencing and annotation.</title>
        <authorList>
            <consortium name="The Broad Institute Genomics Platform"/>
            <consortium name="The Broad Institute Genome Sequencing Center for Infectious Disease"/>
            <person name="Wu L."/>
            <person name="Ma J."/>
        </authorList>
    </citation>
    <scope>NUCLEOTIDE SEQUENCE [LARGE SCALE GENOMIC DNA]</scope>
    <source>
        <strain evidence="16">CCUG 62981</strain>
    </source>
</reference>
<evidence type="ECO:0000256" key="1">
    <source>
        <dbReference type="ARBA" id="ARBA00004496"/>
    </source>
</evidence>
<dbReference type="CDD" id="cd18084">
    <property type="entry name" value="RsmE-like"/>
    <property type="match status" value="1"/>
</dbReference>
<proteinExistence type="inferred from homology"/>
<gene>
    <name evidence="15" type="ORF">ACFPB0_05615</name>
</gene>
<dbReference type="PANTHER" id="PTHR30027">
    <property type="entry name" value="RIBOSOMAL RNA SMALL SUBUNIT METHYLTRANSFERASE E"/>
    <property type="match status" value="1"/>
</dbReference>
<dbReference type="SUPFAM" id="SSF75217">
    <property type="entry name" value="alpha/beta knot"/>
    <property type="match status" value="1"/>
</dbReference>
<evidence type="ECO:0000256" key="5">
    <source>
        <dbReference type="ARBA" id="ARBA00022490"/>
    </source>
</evidence>
<dbReference type="PIRSF" id="PIRSF015601">
    <property type="entry name" value="MTase_slr0722"/>
    <property type="match status" value="1"/>
</dbReference>
<feature type="domain" description="Ribosomal RNA small subunit methyltransferase E PUA-like" evidence="14">
    <location>
        <begin position="21"/>
        <end position="67"/>
    </location>
</feature>
<dbReference type="PANTHER" id="PTHR30027:SF3">
    <property type="entry name" value="16S RRNA (URACIL(1498)-N(3))-METHYLTRANSFERASE"/>
    <property type="match status" value="1"/>
</dbReference>
<evidence type="ECO:0000256" key="10">
    <source>
        <dbReference type="ARBA" id="ARBA00025699"/>
    </source>
</evidence>
<dbReference type="SUPFAM" id="SSF88697">
    <property type="entry name" value="PUA domain-like"/>
    <property type="match status" value="1"/>
</dbReference>
<evidence type="ECO:0000256" key="9">
    <source>
        <dbReference type="ARBA" id="ARBA00022691"/>
    </source>
</evidence>
<dbReference type="RefSeq" id="WP_371393932.1">
    <property type="nucleotide sequence ID" value="NZ_CP163421.1"/>
</dbReference>